<accession>A0A931CRI5</accession>
<comment type="caution">
    <text evidence="3">The sequence shown here is derived from an EMBL/GenBank/DDBJ whole genome shotgun (WGS) entry which is preliminary data.</text>
</comment>
<organism evidence="3 4">
    <name type="scientific">Arthrobacter terrae</name>
    <dbReference type="NCBI Taxonomy" id="2935737"/>
    <lineage>
        <taxon>Bacteria</taxon>
        <taxon>Bacillati</taxon>
        <taxon>Actinomycetota</taxon>
        <taxon>Actinomycetes</taxon>
        <taxon>Micrococcales</taxon>
        <taxon>Micrococcaceae</taxon>
        <taxon>Arthrobacter</taxon>
    </lineage>
</organism>
<reference evidence="3 4" key="1">
    <citation type="submission" date="2020-11" db="EMBL/GenBank/DDBJ databases">
        <title>Arthrobacter antarcticus sp. nov., isolated from Antarctic Soil.</title>
        <authorList>
            <person name="Li J."/>
        </authorList>
    </citation>
    <scope>NUCLEOTIDE SEQUENCE [LARGE SCALE GENOMIC DNA]</scope>
    <source>
        <strain evidence="3 4">Z1-20</strain>
    </source>
</reference>
<feature type="transmembrane region" description="Helical" evidence="2">
    <location>
        <begin position="21"/>
        <end position="41"/>
    </location>
</feature>
<dbReference type="Proteomes" id="UP000655366">
    <property type="component" value="Unassembled WGS sequence"/>
</dbReference>
<evidence type="ECO:0000313" key="3">
    <source>
        <dbReference type="EMBL" id="MBG0741095.1"/>
    </source>
</evidence>
<keyword evidence="2" id="KW-1133">Transmembrane helix</keyword>
<name>A0A931CRI5_9MICC</name>
<dbReference type="RefSeq" id="WP_196398032.1">
    <property type="nucleotide sequence ID" value="NZ_JADNYM010000025.1"/>
</dbReference>
<proteinExistence type="predicted"/>
<keyword evidence="2" id="KW-0472">Membrane</keyword>
<evidence type="ECO:0000256" key="1">
    <source>
        <dbReference type="SAM" id="MobiDB-lite"/>
    </source>
</evidence>
<gene>
    <name evidence="3" type="ORF">IV500_17115</name>
</gene>
<keyword evidence="2" id="KW-0812">Transmembrane</keyword>
<evidence type="ECO:0000256" key="2">
    <source>
        <dbReference type="SAM" id="Phobius"/>
    </source>
</evidence>
<evidence type="ECO:0000313" key="4">
    <source>
        <dbReference type="Proteomes" id="UP000655366"/>
    </source>
</evidence>
<keyword evidence="4" id="KW-1185">Reference proteome</keyword>
<dbReference type="EMBL" id="JADNYM010000025">
    <property type="protein sequence ID" value="MBG0741095.1"/>
    <property type="molecule type" value="Genomic_DNA"/>
</dbReference>
<feature type="region of interest" description="Disordered" evidence="1">
    <location>
        <begin position="47"/>
        <end position="69"/>
    </location>
</feature>
<sequence length="260" mass="28983">MAHESWEERTSNHRLSKRAKFWIGILVFLITVTGFSLKDFWPNSPEVAAPSPTSTIPTPVSTGGGWGPPRATFKIDQPATYAVLNSITDNPDYGDERQFFTVRPADVTKFGPNFKTSLRVTAGDVLTFRVLYEDSAADNFEDSDPSWIQGATAVLAYDDSPLLRRVMQLSISAANSPMIWSALVLESENLFSLEYVRDSARIYNNAHGLKTAKGPYKFDFDQLRSATGLKLGYDEMNGTIRPGYQYAGYIYFDMKVVDAS</sequence>
<feature type="compositionally biased region" description="Low complexity" evidence="1">
    <location>
        <begin position="50"/>
        <end position="61"/>
    </location>
</feature>
<dbReference type="AlphaFoldDB" id="A0A931CRI5"/>
<protein>
    <submittedName>
        <fullName evidence="3">Uncharacterized protein</fullName>
    </submittedName>
</protein>